<dbReference type="SUPFAM" id="SSF53850">
    <property type="entry name" value="Periplasmic binding protein-like II"/>
    <property type="match status" value="1"/>
</dbReference>
<dbReference type="RefSeq" id="WP_014747234.1">
    <property type="nucleotide sequence ID" value="NC_017957.2"/>
</dbReference>
<dbReference type="InterPro" id="IPR011852">
    <property type="entry name" value="TRAP_TAXI"/>
</dbReference>
<feature type="signal peptide" evidence="1">
    <location>
        <begin position="1"/>
        <end position="21"/>
    </location>
</feature>
<dbReference type="EMBL" id="CP003237">
    <property type="protein sequence ID" value="AFK55557.1"/>
    <property type="molecule type" value="Genomic_DNA"/>
</dbReference>
<sequence length="328" mass="34330">MRFTGFAAMAAAALIAGTALVAPAAAEDRKDWPSEITIGTASQGGTYFVYGNGLAAFIGEALKVNASGEVTGGPVQNATLVQTGEHAIGLMTMGPAREAWTGKSELAPGLEHSELRALFPMYMTPFQGIAMTGSGVGSVTELGGKRVAVGPAGGTPGTYWPRFLETLGVKADVSYAGASDAAGQLKDGLIDGFVFAAGVPISAFSQLAAEADVKMFGFTDAELARLLEAHPEVSALTIPAGTYPGHDYPQNTVAMWNFAVVHADMPDSLAYEIVKLVMENNDRMRQIHASAADTVLENVDKNGFLPFHPGAVRYYEEKGLVIRDGLKG</sequence>
<dbReference type="AlphaFoldDB" id="I3TS19"/>
<protein>
    <submittedName>
        <fullName evidence="2">TRAP transporter solute receptor, TAXI family protein</fullName>
    </submittedName>
</protein>
<dbReference type="NCBIfam" id="TIGR02122">
    <property type="entry name" value="TRAP_TAXI"/>
    <property type="match status" value="1"/>
</dbReference>
<evidence type="ECO:0000313" key="3">
    <source>
        <dbReference type="Proteomes" id="UP000005258"/>
    </source>
</evidence>
<dbReference type="PANTHER" id="PTHR42941">
    <property type="entry name" value="SLL1037 PROTEIN"/>
    <property type="match status" value="1"/>
</dbReference>
<keyword evidence="2" id="KW-0614">Plasmid</keyword>
<name>I3TS19_TISMK</name>
<dbReference type="PATRIC" id="fig|1110502.3.peg.3811"/>
<dbReference type="Proteomes" id="UP000005258">
    <property type="component" value="Plasmid pTM1"/>
</dbReference>
<evidence type="ECO:0000256" key="1">
    <source>
        <dbReference type="SAM" id="SignalP"/>
    </source>
</evidence>
<proteinExistence type="predicted"/>
<reference evidence="2 3" key="1">
    <citation type="journal article" date="2012" name="J. Am. Chem. Soc.">
        <title>Bacterial biosynthesis and maturation of the didemnin anti-cancer agents.</title>
        <authorList>
            <person name="Xu Y."/>
            <person name="Kersten R.D."/>
            <person name="Nam S.J."/>
            <person name="Lu L."/>
            <person name="Al-Suwailem A.M."/>
            <person name="Zheng H."/>
            <person name="Fenical W."/>
            <person name="Dorrestein P.C."/>
            <person name="Moore B.S."/>
            <person name="Qian P.Y."/>
        </authorList>
    </citation>
    <scope>NUCLEOTIDE SEQUENCE [LARGE SCALE GENOMIC DNA]</scope>
    <source>
        <strain evidence="2 3">KA081020-065</strain>
    </source>
</reference>
<feature type="chain" id="PRO_5003679722" evidence="1">
    <location>
        <begin position="22"/>
        <end position="328"/>
    </location>
</feature>
<gene>
    <name evidence="2" type="ordered locus">TMO_a0154</name>
</gene>
<keyword evidence="3" id="KW-1185">Reference proteome</keyword>
<keyword evidence="1" id="KW-0732">Signal</keyword>
<dbReference type="PANTHER" id="PTHR42941:SF1">
    <property type="entry name" value="SLL1037 PROTEIN"/>
    <property type="match status" value="1"/>
</dbReference>
<dbReference type="Pfam" id="PF16868">
    <property type="entry name" value="NMT1_3"/>
    <property type="match status" value="1"/>
</dbReference>
<dbReference type="HOGENOM" id="CLU_033215_4_1_5"/>
<dbReference type="Gene3D" id="3.40.190.10">
    <property type="entry name" value="Periplasmic binding protein-like II"/>
    <property type="match status" value="2"/>
</dbReference>
<keyword evidence="2" id="KW-0675">Receptor</keyword>
<geneLocation type="plasmid" evidence="2 3">
    <name>pTM1</name>
</geneLocation>
<evidence type="ECO:0000313" key="2">
    <source>
        <dbReference type="EMBL" id="AFK55557.1"/>
    </source>
</evidence>
<organism evidence="2 3">
    <name type="scientific">Tistrella mobilis (strain KA081020-065)</name>
    <dbReference type="NCBI Taxonomy" id="1110502"/>
    <lineage>
        <taxon>Bacteria</taxon>
        <taxon>Pseudomonadati</taxon>
        <taxon>Pseudomonadota</taxon>
        <taxon>Alphaproteobacteria</taxon>
        <taxon>Geminicoccales</taxon>
        <taxon>Geminicoccaceae</taxon>
        <taxon>Tistrella</taxon>
    </lineage>
</organism>
<accession>I3TS19</accession>
<dbReference type="KEGG" id="tmo:TMO_a0154"/>